<dbReference type="AlphaFoldDB" id="A0A286TX76"/>
<accession>A0A286TX76</accession>
<dbReference type="EMBL" id="BAOS01000011">
    <property type="protein sequence ID" value="GAX60470.1"/>
    <property type="molecule type" value="Genomic_DNA"/>
</dbReference>
<dbReference type="Pfam" id="PF11231">
    <property type="entry name" value="DUF3034"/>
    <property type="match status" value="1"/>
</dbReference>
<gene>
    <name evidence="1" type="ORF">SCALIN_C11_0081</name>
</gene>
<dbReference type="Proteomes" id="UP000218542">
    <property type="component" value="Unassembled WGS sequence"/>
</dbReference>
<organism evidence="1 2">
    <name type="scientific">Candidatus Scalindua japonica</name>
    <dbReference type="NCBI Taxonomy" id="1284222"/>
    <lineage>
        <taxon>Bacteria</taxon>
        <taxon>Pseudomonadati</taxon>
        <taxon>Planctomycetota</taxon>
        <taxon>Candidatus Brocadiia</taxon>
        <taxon>Candidatus Brocadiales</taxon>
        <taxon>Candidatus Scalinduaceae</taxon>
        <taxon>Candidatus Scalindua</taxon>
    </lineage>
</organism>
<reference evidence="2" key="1">
    <citation type="journal article" date="2017" name="Environ. Microbiol. Rep.">
        <title>Genetic Diversity of Marine Anaerobic Ammonium-Oxidizing Bacteria as Revealed by Genomic and Proteomic Analyses of 'Candidatus Scalindua japonica'.</title>
        <authorList>
            <person name="Oshiki M."/>
            <person name="Mizuto K."/>
            <person name="Kimura Z."/>
            <person name="Kindaichi T."/>
            <person name="Satoh H."/>
            <person name="Okabe S."/>
        </authorList>
    </citation>
    <scope>NUCLEOTIDE SEQUENCE [LARGE SCALE GENOMIC DNA]</scope>
    <source>
        <strain evidence="2">husup-a2</strain>
    </source>
</reference>
<proteinExistence type="predicted"/>
<name>A0A286TX76_9BACT</name>
<sequence>MTALTMFAEEKVKAPPLPLQNVEGFGGILLTGSAYLINPPEEGKVFGLPSLGITYANVGDGRHMEAFTVNETLWGRFELGYALNHFGLGKLPEDIETATGVNTIEDSVYLHNFNARLQLLQEGEFKKSWMPALTLGIHYKKNEDTSVIDKRLGGVFSDIGIEDNDGVDVTLYASKMITSLSRPLMLNAGIRSTEAAQIGLFGFTDERRTVFEGNFGVLVLDNLVIGGEYRQKPDEFDAISGLVEEEDDWWDGFITYIASDNLTMSVAFANFGDVFNHEANNVWGIKFKWEF</sequence>
<protein>
    <submittedName>
        <fullName evidence="1">Transcriptional regulator</fullName>
    </submittedName>
</protein>
<comment type="caution">
    <text evidence="1">The sequence shown here is derived from an EMBL/GenBank/DDBJ whole genome shotgun (WGS) entry which is preliminary data.</text>
</comment>
<dbReference type="InterPro" id="IPR021393">
    <property type="entry name" value="DUF3034"/>
</dbReference>
<evidence type="ECO:0000313" key="2">
    <source>
        <dbReference type="Proteomes" id="UP000218542"/>
    </source>
</evidence>
<keyword evidence="2" id="KW-1185">Reference proteome</keyword>
<evidence type="ECO:0000313" key="1">
    <source>
        <dbReference type="EMBL" id="GAX60470.1"/>
    </source>
</evidence>